<gene>
    <name evidence="2" type="ORF">BECKH772A_GA0070896_104632</name>
    <name evidence="1" type="ORF">BECKH772B_GA0070898_104642</name>
    <name evidence="3" type="ORF">BECKH772C_GA0070978_105221</name>
</gene>
<proteinExistence type="predicted"/>
<evidence type="ECO:0000313" key="3">
    <source>
        <dbReference type="EMBL" id="VFK08527.1"/>
    </source>
</evidence>
<dbReference type="AlphaFoldDB" id="A0A450VUS4"/>
<dbReference type="EMBL" id="CAADFG010000463">
    <property type="protein sequence ID" value="VFK04806.1"/>
    <property type="molecule type" value="Genomic_DNA"/>
</dbReference>
<evidence type="ECO:0000313" key="1">
    <source>
        <dbReference type="EMBL" id="VFK04596.1"/>
    </source>
</evidence>
<accession>A0A450VUS4</accession>
<dbReference type="EMBL" id="CAADFJ010000522">
    <property type="protein sequence ID" value="VFK08527.1"/>
    <property type="molecule type" value="Genomic_DNA"/>
</dbReference>
<name>A0A450VUS4_9GAMM</name>
<organism evidence="3">
    <name type="scientific">Candidatus Kentrum eta</name>
    <dbReference type="NCBI Taxonomy" id="2126337"/>
    <lineage>
        <taxon>Bacteria</taxon>
        <taxon>Pseudomonadati</taxon>
        <taxon>Pseudomonadota</taxon>
        <taxon>Gammaproteobacteria</taxon>
        <taxon>Candidatus Kentrum</taxon>
    </lineage>
</organism>
<protein>
    <submittedName>
        <fullName evidence="3">Uncharacterized protein</fullName>
    </submittedName>
</protein>
<reference evidence="3" key="1">
    <citation type="submission" date="2019-02" db="EMBL/GenBank/DDBJ databases">
        <authorList>
            <person name="Gruber-Vodicka R. H."/>
            <person name="Seah K. B. B."/>
        </authorList>
    </citation>
    <scope>NUCLEOTIDE SEQUENCE</scope>
    <source>
        <strain evidence="3">BECK_SA2B12</strain>
        <strain evidence="2">BECK_SA2B15</strain>
        <strain evidence="1">BECK_SA2B20</strain>
    </source>
</reference>
<evidence type="ECO:0000313" key="2">
    <source>
        <dbReference type="EMBL" id="VFK04806.1"/>
    </source>
</evidence>
<dbReference type="EMBL" id="CAADFI010000464">
    <property type="protein sequence ID" value="VFK04596.1"/>
    <property type="molecule type" value="Genomic_DNA"/>
</dbReference>
<sequence length="89" mass="10643">MSFNAYLLLSTFFPHYLPDPIDYFSLENFLPVFRHPHYMQINRIHRMRTVSTLNFLAHRIAQSCFAPKFVLCCRVGHPLFTEEFDKAIY</sequence>